<keyword evidence="1" id="KW-0472">Membrane</keyword>
<comment type="caution">
    <text evidence="3">The sequence shown here is derived from an EMBL/GenBank/DDBJ whole genome shotgun (WGS) entry which is preliminary data.</text>
</comment>
<sequence>MKHFSILLAFNLISSTIYSIFSGFSRFSFINCVFTIGMIYFLFGAMCFIWEKGFFNITIYAFNKLGQQLQRRKGSLCDDNDITIDDYTHRENNFFLTNNLLLCGLIISSVSLVISFISIS</sequence>
<proteinExistence type="predicted"/>
<dbReference type="Pfam" id="PF13038">
    <property type="entry name" value="DUF3899"/>
    <property type="match status" value="1"/>
</dbReference>
<feature type="transmembrane region" description="Helical" evidence="1">
    <location>
        <begin position="29"/>
        <end position="50"/>
    </location>
</feature>
<accession>A0ABT7E9F6</accession>
<organism evidence="3 4">
    <name type="scientific">Romboutsia sedimentorum</name>
    <dbReference type="NCBI Taxonomy" id="1368474"/>
    <lineage>
        <taxon>Bacteria</taxon>
        <taxon>Bacillati</taxon>
        <taxon>Bacillota</taxon>
        <taxon>Clostridia</taxon>
        <taxon>Peptostreptococcales</taxon>
        <taxon>Peptostreptococcaceae</taxon>
        <taxon>Romboutsia</taxon>
    </lineage>
</organism>
<keyword evidence="1" id="KW-0812">Transmembrane</keyword>
<gene>
    <name evidence="3" type="ORF">QOZ84_08290</name>
</gene>
<dbReference type="RefSeq" id="WP_284132496.1">
    <property type="nucleotide sequence ID" value="NZ_JASKYM010000003.1"/>
</dbReference>
<feature type="transmembrane region" description="Helical" evidence="1">
    <location>
        <begin position="100"/>
        <end position="119"/>
    </location>
</feature>
<protein>
    <submittedName>
        <fullName evidence="3">DUF3899 domain-containing protein</fullName>
    </submittedName>
</protein>
<keyword evidence="4" id="KW-1185">Reference proteome</keyword>
<feature type="domain" description="DUF3899" evidence="2">
    <location>
        <begin position="30"/>
        <end position="116"/>
    </location>
</feature>
<evidence type="ECO:0000256" key="1">
    <source>
        <dbReference type="SAM" id="Phobius"/>
    </source>
</evidence>
<dbReference type="InterPro" id="IPR025007">
    <property type="entry name" value="DUF3899"/>
</dbReference>
<evidence type="ECO:0000259" key="2">
    <source>
        <dbReference type="Pfam" id="PF13038"/>
    </source>
</evidence>
<dbReference type="EMBL" id="JASKYM010000003">
    <property type="protein sequence ID" value="MDK2563546.1"/>
    <property type="molecule type" value="Genomic_DNA"/>
</dbReference>
<dbReference type="Proteomes" id="UP001301012">
    <property type="component" value="Unassembled WGS sequence"/>
</dbReference>
<reference evidence="3 4" key="1">
    <citation type="submission" date="2023-05" db="EMBL/GenBank/DDBJ databases">
        <title>Rombocin, a short stable natural nisin variant, displays selective antimicrobial activity against Listeria monocytogenes and employs dual mode of action to kill target bacterial strains.</title>
        <authorList>
            <person name="Wambui J."/>
            <person name="Stephan R."/>
            <person name="Kuipers O.P."/>
        </authorList>
    </citation>
    <scope>NUCLEOTIDE SEQUENCE [LARGE SCALE GENOMIC DNA]</scope>
    <source>
        <strain evidence="3 4">RC002</strain>
    </source>
</reference>
<name>A0ABT7E9F6_9FIRM</name>
<evidence type="ECO:0000313" key="3">
    <source>
        <dbReference type="EMBL" id="MDK2563546.1"/>
    </source>
</evidence>
<evidence type="ECO:0000313" key="4">
    <source>
        <dbReference type="Proteomes" id="UP001301012"/>
    </source>
</evidence>
<keyword evidence="1" id="KW-1133">Transmembrane helix</keyword>